<keyword evidence="12" id="KW-1185">Reference proteome</keyword>
<dbReference type="Proteomes" id="UP001642483">
    <property type="component" value="Unassembled WGS sequence"/>
</dbReference>
<dbReference type="PROSITE" id="PS51914">
    <property type="entry name" value="MRH"/>
    <property type="match status" value="1"/>
</dbReference>
<organism evidence="11 12">
    <name type="scientific">Clavelina lepadiformis</name>
    <name type="common">Light-bulb sea squirt</name>
    <name type="synonym">Ascidia lepadiformis</name>
    <dbReference type="NCBI Taxonomy" id="159417"/>
    <lineage>
        <taxon>Eukaryota</taxon>
        <taxon>Metazoa</taxon>
        <taxon>Chordata</taxon>
        <taxon>Tunicata</taxon>
        <taxon>Ascidiacea</taxon>
        <taxon>Aplousobranchia</taxon>
        <taxon>Clavelinidae</taxon>
        <taxon>Clavelina</taxon>
    </lineage>
</organism>
<evidence type="ECO:0000256" key="2">
    <source>
        <dbReference type="ARBA" id="ARBA00022448"/>
    </source>
</evidence>
<comment type="subcellular location">
    <subcellularLocation>
        <location evidence="1">Endomembrane system</location>
    </subcellularLocation>
</comment>
<reference evidence="11 12" key="1">
    <citation type="submission" date="2024-02" db="EMBL/GenBank/DDBJ databases">
        <authorList>
            <person name="Daric V."/>
            <person name="Darras S."/>
        </authorList>
    </citation>
    <scope>NUCLEOTIDE SEQUENCE [LARGE SCALE GENOMIC DNA]</scope>
</reference>
<evidence type="ECO:0000256" key="5">
    <source>
        <dbReference type="ARBA" id="ARBA00022989"/>
    </source>
</evidence>
<keyword evidence="7" id="KW-1015">Disulfide bond</keyword>
<evidence type="ECO:0000256" key="6">
    <source>
        <dbReference type="ARBA" id="ARBA00023136"/>
    </source>
</evidence>
<protein>
    <recommendedName>
        <fullName evidence="10">MRH domain-containing protein</fullName>
    </recommendedName>
</protein>
<evidence type="ECO:0000256" key="1">
    <source>
        <dbReference type="ARBA" id="ARBA00004308"/>
    </source>
</evidence>
<dbReference type="EMBL" id="CAWYQH010000079">
    <property type="protein sequence ID" value="CAK8680768.1"/>
    <property type="molecule type" value="Genomic_DNA"/>
</dbReference>
<keyword evidence="5 8" id="KW-1133">Transmembrane helix</keyword>
<proteinExistence type="predicted"/>
<evidence type="ECO:0000256" key="9">
    <source>
        <dbReference type="SAM" id="SignalP"/>
    </source>
</evidence>
<evidence type="ECO:0000256" key="8">
    <source>
        <dbReference type="SAM" id="Phobius"/>
    </source>
</evidence>
<keyword evidence="4 9" id="KW-0732">Signal</keyword>
<feature type="transmembrane region" description="Helical" evidence="8">
    <location>
        <begin position="209"/>
        <end position="233"/>
    </location>
</feature>
<dbReference type="PANTHER" id="PTHR15071">
    <property type="entry name" value="MANNOSE-6-PHOSPHATE RECEPTOR FAMILY MEMBER"/>
    <property type="match status" value="1"/>
</dbReference>
<accession>A0ABP0FM89</accession>
<evidence type="ECO:0000256" key="3">
    <source>
        <dbReference type="ARBA" id="ARBA00022692"/>
    </source>
</evidence>
<gene>
    <name evidence="11" type="ORF">CVLEPA_LOCUS11019</name>
</gene>
<dbReference type="InterPro" id="IPR009011">
    <property type="entry name" value="Man6P_isomerase_rcpt-bd_dom_sf"/>
</dbReference>
<keyword evidence="3 8" id="KW-0812">Transmembrane</keyword>
<keyword evidence="2" id="KW-0813">Transport</keyword>
<comment type="caution">
    <text evidence="11">The sequence shown here is derived from an EMBL/GenBank/DDBJ whole genome shotgun (WGS) entry which is preliminary data.</text>
</comment>
<name>A0ABP0FM89_CLALP</name>
<feature type="signal peptide" evidence="9">
    <location>
        <begin position="1"/>
        <end position="17"/>
    </location>
</feature>
<evidence type="ECO:0000313" key="11">
    <source>
        <dbReference type="EMBL" id="CAK8680768.1"/>
    </source>
</evidence>
<dbReference type="Gene3D" id="2.70.130.10">
    <property type="entry name" value="Mannose-6-phosphate receptor binding domain"/>
    <property type="match status" value="1"/>
</dbReference>
<feature type="domain" description="MRH" evidence="10">
    <location>
        <begin position="18"/>
        <end position="162"/>
    </location>
</feature>
<feature type="chain" id="PRO_5045983854" description="MRH domain-containing protein" evidence="9">
    <location>
        <begin position="18"/>
        <end position="252"/>
    </location>
</feature>
<evidence type="ECO:0000259" key="10">
    <source>
        <dbReference type="PROSITE" id="PS51914"/>
    </source>
</evidence>
<evidence type="ECO:0000256" key="7">
    <source>
        <dbReference type="ARBA" id="ARBA00023157"/>
    </source>
</evidence>
<evidence type="ECO:0000256" key="4">
    <source>
        <dbReference type="ARBA" id="ARBA00022729"/>
    </source>
</evidence>
<sequence length="252" mass="27719">MKYFLILLLNFSVKVFAQNCFRTEPCKCFMEDNSGYINLKSLALSSGGPRWTLDGGDGYFYQYNPCVGFENEKFTDLAVLQVHENNSNLEYNLGIQATETFVTSLSKGLSITYASSASAAKRKSEVILECIPGSRDHELQFVGELIVTEYEFILKSPCACPGLCDDTGLIVPDASTSSQISTMPPSGDETLQPDPVGSGLNWNQVGSDLVGLIFHDFILVAIIASTIVIVQYIMGYRCHCYKNGQSMKFTDA</sequence>
<dbReference type="SUPFAM" id="SSF50911">
    <property type="entry name" value="Mannose 6-phosphate receptor domain"/>
    <property type="match status" value="1"/>
</dbReference>
<dbReference type="InterPro" id="IPR044865">
    <property type="entry name" value="MRH_dom"/>
</dbReference>
<evidence type="ECO:0000313" key="12">
    <source>
        <dbReference type="Proteomes" id="UP001642483"/>
    </source>
</evidence>
<dbReference type="PANTHER" id="PTHR15071:SF34">
    <property type="entry name" value="MRH DOMAIN-CONTAINING PROTEIN"/>
    <property type="match status" value="1"/>
</dbReference>
<keyword evidence="6 8" id="KW-0472">Membrane</keyword>